<organism evidence="2 3">
    <name type="scientific">Maccoyibacter intestinihominis</name>
    <dbReference type="NCBI Taxonomy" id="3133499"/>
    <lineage>
        <taxon>Bacteria</taxon>
        <taxon>Bacillati</taxon>
        <taxon>Bacillota</taxon>
        <taxon>Clostridia</taxon>
        <taxon>Lachnospirales</taxon>
        <taxon>Lachnospiraceae</taxon>
        <taxon>Maccoyibacter</taxon>
    </lineage>
</organism>
<sequence length="199" mass="22796">MRQIWEKETKLTKEEVHERLEKYFTDNKYINATDEMGVLLCNASMKNRYFQIFYKEGIIRIEGWVKKGKNEQTTSDKKKDILGTDMQAFSRMFSDDGGAERSFEEENGNHAGYEMQLYLGLPKEQPRLAWVGLILAIIADFLGNARAWFVLSVVLAVVALYCSVKGSRSSKQSVAVLGMVVSMVFLLRVVKIIIMILMF</sequence>
<feature type="transmembrane region" description="Helical" evidence="1">
    <location>
        <begin position="176"/>
        <end position="198"/>
    </location>
</feature>
<feature type="transmembrane region" description="Helical" evidence="1">
    <location>
        <begin position="125"/>
        <end position="142"/>
    </location>
</feature>
<keyword evidence="1" id="KW-1133">Transmembrane helix</keyword>
<feature type="transmembrane region" description="Helical" evidence="1">
    <location>
        <begin position="148"/>
        <end position="164"/>
    </location>
</feature>
<evidence type="ECO:0000313" key="2">
    <source>
        <dbReference type="EMBL" id="MEQ2556494.1"/>
    </source>
</evidence>
<accession>A0ABV1H9W7</accession>
<dbReference type="EMBL" id="JBBMEX010000001">
    <property type="protein sequence ID" value="MEQ2556494.1"/>
    <property type="molecule type" value="Genomic_DNA"/>
</dbReference>
<evidence type="ECO:0000256" key="1">
    <source>
        <dbReference type="SAM" id="Phobius"/>
    </source>
</evidence>
<dbReference type="Proteomes" id="UP001454489">
    <property type="component" value="Unassembled WGS sequence"/>
</dbReference>
<dbReference type="RefSeq" id="WP_177963729.1">
    <property type="nucleotide sequence ID" value="NZ_JBBMEX010000001.1"/>
</dbReference>
<reference evidence="2 3" key="1">
    <citation type="submission" date="2024-03" db="EMBL/GenBank/DDBJ databases">
        <title>Human intestinal bacterial collection.</title>
        <authorList>
            <person name="Pauvert C."/>
            <person name="Hitch T.C.A."/>
            <person name="Clavel T."/>
        </authorList>
    </citation>
    <scope>NUCLEOTIDE SEQUENCE [LARGE SCALE GENOMIC DNA]</scope>
    <source>
        <strain evidence="2 3">CLA-AA-H185</strain>
    </source>
</reference>
<proteinExistence type="predicted"/>
<keyword evidence="3" id="KW-1185">Reference proteome</keyword>
<comment type="caution">
    <text evidence="2">The sequence shown here is derived from an EMBL/GenBank/DDBJ whole genome shotgun (WGS) entry which is preliminary data.</text>
</comment>
<evidence type="ECO:0000313" key="3">
    <source>
        <dbReference type="Proteomes" id="UP001454489"/>
    </source>
</evidence>
<name>A0ABV1H9W7_9FIRM</name>
<keyword evidence="1" id="KW-0472">Membrane</keyword>
<protein>
    <submittedName>
        <fullName evidence="2">Uncharacterized protein</fullName>
    </submittedName>
</protein>
<gene>
    <name evidence="2" type="ORF">WMO43_01180</name>
</gene>
<keyword evidence="1" id="KW-0812">Transmembrane</keyword>